<gene>
    <name evidence="1" type="ORF">DXT99_13780</name>
</gene>
<reference evidence="2" key="1">
    <citation type="submission" date="2018-08" db="EMBL/GenBank/DDBJ databases">
        <authorList>
            <person name="Liu Z.-W."/>
            <person name="Du Z.-J."/>
        </authorList>
    </citation>
    <scope>NUCLEOTIDE SEQUENCE [LARGE SCALE GENOMIC DNA]</scope>
    <source>
        <strain evidence="2">H4X</strain>
    </source>
</reference>
<protein>
    <submittedName>
        <fullName evidence="1">Uncharacterized protein</fullName>
    </submittedName>
</protein>
<dbReference type="Proteomes" id="UP000256708">
    <property type="component" value="Unassembled WGS sequence"/>
</dbReference>
<evidence type="ECO:0000313" key="1">
    <source>
        <dbReference type="EMBL" id="RDV14471.1"/>
    </source>
</evidence>
<keyword evidence="2" id="KW-1185">Reference proteome</keyword>
<dbReference type="AlphaFoldDB" id="A0A3D8LAL7"/>
<organism evidence="1 2">
    <name type="scientific">Pontibacter diazotrophicus</name>
    <dbReference type="NCBI Taxonomy" id="1400979"/>
    <lineage>
        <taxon>Bacteria</taxon>
        <taxon>Pseudomonadati</taxon>
        <taxon>Bacteroidota</taxon>
        <taxon>Cytophagia</taxon>
        <taxon>Cytophagales</taxon>
        <taxon>Hymenobacteraceae</taxon>
        <taxon>Pontibacter</taxon>
    </lineage>
</organism>
<evidence type="ECO:0000313" key="2">
    <source>
        <dbReference type="Proteomes" id="UP000256708"/>
    </source>
</evidence>
<sequence length="91" mass="10192">MTEKINAALHKYEKLVEKGKIRSFSVYIQEEGILILPEGAGISKEVDLIQELMTSLRVFFYGVPSIEHNSYDYVTLKSFINASACASKMAS</sequence>
<proteinExistence type="predicted"/>
<dbReference type="EMBL" id="QRGR01000014">
    <property type="protein sequence ID" value="RDV14471.1"/>
    <property type="molecule type" value="Genomic_DNA"/>
</dbReference>
<dbReference type="RefSeq" id="WP_115566151.1">
    <property type="nucleotide sequence ID" value="NZ_QRGR01000014.1"/>
</dbReference>
<dbReference type="OrthoDB" id="853513at2"/>
<accession>A0A3D8LAL7</accession>
<name>A0A3D8LAL7_9BACT</name>
<comment type="caution">
    <text evidence="1">The sequence shown here is derived from an EMBL/GenBank/DDBJ whole genome shotgun (WGS) entry which is preliminary data.</text>
</comment>